<accession>A0A4R4W235</accession>
<feature type="region of interest" description="Disordered" evidence="1">
    <location>
        <begin position="86"/>
        <end position="110"/>
    </location>
</feature>
<evidence type="ECO:0000313" key="3">
    <source>
        <dbReference type="EMBL" id="TDD12532.1"/>
    </source>
</evidence>
<dbReference type="AlphaFoldDB" id="A0A4R4W235"/>
<dbReference type="InterPro" id="IPR036513">
    <property type="entry name" value="STAS_dom_sf"/>
</dbReference>
<dbReference type="PROSITE" id="PS50801">
    <property type="entry name" value="STAS"/>
    <property type="match status" value="1"/>
</dbReference>
<comment type="caution">
    <text evidence="3">The sequence shown here is derived from an EMBL/GenBank/DDBJ whole genome shotgun (WGS) entry which is preliminary data.</text>
</comment>
<dbReference type="InterPro" id="IPR058548">
    <property type="entry name" value="MlaB-like_STAS"/>
</dbReference>
<dbReference type="InterPro" id="IPR002645">
    <property type="entry name" value="STAS_dom"/>
</dbReference>
<dbReference type="CDD" id="cd07043">
    <property type="entry name" value="STAS_anti-anti-sigma_factors"/>
    <property type="match status" value="1"/>
</dbReference>
<dbReference type="Gene3D" id="3.30.750.24">
    <property type="entry name" value="STAS domain"/>
    <property type="match status" value="1"/>
</dbReference>
<organism evidence="3 4">
    <name type="scientific">Nonomuraea deserti</name>
    <dbReference type="NCBI Taxonomy" id="1848322"/>
    <lineage>
        <taxon>Bacteria</taxon>
        <taxon>Bacillati</taxon>
        <taxon>Actinomycetota</taxon>
        <taxon>Actinomycetes</taxon>
        <taxon>Streptosporangiales</taxon>
        <taxon>Streptosporangiaceae</taxon>
        <taxon>Nonomuraea</taxon>
    </lineage>
</organism>
<proteinExistence type="predicted"/>
<feature type="region of interest" description="Disordered" evidence="1">
    <location>
        <begin position="227"/>
        <end position="247"/>
    </location>
</feature>
<feature type="domain" description="STAS" evidence="2">
    <location>
        <begin position="143"/>
        <end position="222"/>
    </location>
</feature>
<keyword evidence="4" id="KW-1185">Reference proteome</keyword>
<dbReference type="SUPFAM" id="SSF52091">
    <property type="entry name" value="SpoIIaa-like"/>
    <property type="match status" value="1"/>
</dbReference>
<evidence type="ECO:0000313" key="4">
    <source>
        <dbReference type="Proteomes" id="UP000295258"/>
    </source>
</evidence>
<sequence>MLASRRLTVQAAARTNFRTIDIQGHGDPPQAVAGTRCAGRSPSVDPLGLSCGNGQSQQARSPTAIAAMTRTAGWACYGRTPTRATGPLLSRTPVGARHENRAHRQRFRTHHRRSDQRLVIAVAPAVAADRLLRITPLTDRAGLRIEGELDRATMPALGRALASMASGGTGFCVDLSGLAFIDVGCLRALVRAAAELHDGDGDHVLTLRSVPSQVRRLLELTGWDQTPGLHLQAPDPLTRDSPGDTGA</sequence>
<protein>
    <submittedName>
        <fullName evidence="3">Anti-sigma factor antagonist</fullName>
    </submittedName>
</protein>
<feature type="compositionally biased region" description="Basic residues" evidence="1">
    <location>
        <begin position="100"/>
        <end position="110"/>
    </location>
</feature>
<reference evidence="3 4" key="1">
    <citation type="submission" date="2019-03" db="EMBL/GenBank/DDBJ databases">
        <title>Draft genome sequences of novel Actinobacteria.</title>
        <authorList>
            <person name="Sahin N."/>
            <person name="Ay H."/>
            <person name="Saygin H."/>
        </authorList>
    </citation>
    <scope>NUCLEOTIDE SEQUENCE [LARGE SCALE GENOMIC DNA]</scope>
    <source>
        <strain evidence="3 4">KC310</strain>
    </source>
</reference>
<gene>
    <name evidence="3" type="ORF">E1292_01425</name>
</gene>
<dbReference type="Proteomes" id="UP000295258">
    <property type="component" value="Unassembled WGS sequence"/>
</dbReference>
<dbReference type="Pfam" id="PF13466">
    <property type="entry name" value="STAS_2"/>
    <property type="match status" value="1"/>
</dbReference>
<evidence type="ECO:0000259" key="2">
    <source>
        <dbReference type="PROSITE" id="PS50801"/>
    </source>
</evidence>
<name>A0A4R4W235_9ACTN</name>
<evidence type="ECO:0000256" key="1">
    <source>
        <dbReference type="SAM" id="MobiDB-lite"/>
    </source>
</evidence>
<feature type="compositionally biased region" description="Basic and acidic residues" evidence="1">
    <location>
        <begin position="237"/>
        <end position="247"/>
    </location>
</feature>
<dbReference type="EMBL" id="SMKO01000002">
    <property type="protein sequence ID" value="TDD12532.1"/>
    <property type="molecule type" value="Genomic_DNA"/>
</dbReference>